<evidence type="ECO:0000313" key="2">
    <source>
        <dbReference type="EMBL" id="SFS06274.1"/>
    </source>
</evidence>
<evidence type="ECO:0000256" key="1">
    <source>
        <dbReference type="SAM" id="MobiDB-lite"/>
    </source>
</evidence>
<dbReference type="EMBL" id="FOZK01000003">
    <property type="protein sequence ID" value="SFS06274.1"/>
    <property type="molecule type" value="Genomic_DNA"/>
</dbReference>
<dbReference type="InterPro" id="IPR058456">
    <property type="entry name" value="DUF8143"/>
</dbReference>
<organism evidence="2 3">
    <name type="scientific">Halomicrobium zhouii</name>
    <dbReference type="NCBI Taxonomy" id="767519"/>
    <lineage>
        <taxon>Archaea</taxon>
        <taxon>Methanobacteriati</taxon>
        <taxon>Methanobacteriota</taxon>
        <taxon>Stenosarchaea group</taxon>
        <taxon>Halobacteria</taxon>
        <taxon>Halobacteriales</taxon>
        <taxon>Haloarculaceae</taxon>
        <taxon>Halomicrobium</taxon>
    </lineage>
</organism>
<reference evidence="2 3" key="1">
    <citation type="submission" date="2016-10" db="EMBL/GenBank/DDBJ databases">
        <authorList>
            <person name="de Groot N.N."/>
        </authorList>
    </citation>
    <scope>NUCLEOTIDE SEQUENCE [LARGE SCALE GENOMIC DNA]</scope>
    <source>
        <strain evidence="2 3">CGMCC 1.10457</strain>
    </source>
</reference>
<dbReference type="Proteomes" id="UP000199062">
    <property type="component" value="Unassembled WGS sequence"/>
</dbReference>
<accession>A0A1I6LS69</accession>
<dbReference type="RefSeq" id="WP_089817360.1">
    <property type="nucleotide sequence ID" value="NZ_FOZK01000003.1"/>
</dbReference>
<evidence type="ECO:0000313" key="3">
    <source>
        <dbReference type="Proteomes" id="UP000199062"/>
    </source>
</evidence>
<dbReference type="AlphaFoldDB" id="A0A1I6LS69"/>
<dbReference type="Pfam" id="PF26467">
    <property type="entry name" value="DUF8143"/>
    <property type="match status" value="1"/>
</dbReference>
<name>A0A1I6LS69_9EURY</name>
<keyword evidence="3" id="KW-1185">Reference proteome</keyword>
<dbReference type="STRING" id="767519.SAMN05216559_3006"/>
<sequence length="73" mass="7943">MPGVSLLFALLALVLTVGGGLALYALVRGERNQRTTTDRETAEQLARRDMRDEDEGAEQTRDGNGSVEGNHWG</sequence>
<feature type="region of interest" description="Disordered" evidence="1">
    <location>
        <begin position="32"/>
        <end position="73"/>
    </location>
</feature>
<feature type="compositionally biased region" description="Basic and acidic residues" evidence="1">
    <location>
        <begin position="32"/>
        <end position="51"/>
    </location>
</feature>
<gene>
    <name evidence="2" type="ORF">SAMN05216559_3006</name>
</gene>
<protein>
    <submittedName>
        <fullName evidence="2">Uncharacterized protein</fullName>
    </submittedName>
</protein>
<proteinExistence type="predicted"/>